<proteinExistence type="predicted"/>
<feature type="region of interest" description="Disordered" evidence="1">
    <location>
        <begin position="1"/>
        <end position="27"/>
    </location>
</feature>
<organism evidence="2 3">
    <name type="scientific">Streptomyces lichenis</name>
    <dbReference type="NCBI Taxonomy" id="2306967"/>
    <lineage>
        <taxon>Bacteria</taxon>
        <taxon>Bacillati</taxon>
        <taxon>Actinomycetota</taxon>
        <taxon>Actinomycetes</taxon>
        <taxon>Kitasatosporales</taxon>
        <taxon>Streptomycetaceae</taxon>
        <taxon>Streptomyces</taxon>
    </lineage>
</organism>
<accession>A0ABT0IG94</accession>
<gene>
    <name evidence="2" type="ORF">M1O15_23640</name>
</gene>
<dbReference type="Proteomes" id="UP001522868">
    <property type="component" value="Unassembled WGS sequence"/>
</dbReference>
<name>A0ABT0IG94_9ACTN</name>
<sequence length="237" mass="25130">MEALHRDGPPGPLPSPTRSPQHSARPLCSDDPALLVRTFRTLGVHLPVPGSVRLLRRGGGFDLLLRMERPGGDGGYLLALDTTGGNGPDRQGSWGHQLTRLYAIHRLPPVLVALCRDTGTARRAAGPLRIGTPEWAALTVRRLALGPHNVPLVLDPVAAGRDLPLAAFAAITHSRQPHGGAVLSALAAALKSAADGRYADLVPVLAELVATGVAEEPRAARIWHGLAPRPRRRPRNA</sequence>
<protein>
    <submittedName>
        <fullName evidence="2">Uncharacterized protein</fullName>
    </submittedName>
</protein>
<evidence type="ECO:0000313" key="2">
    <source>
        <dbReference type="EMBL" id="MCK8680334.1"/>
    </source>
</evidence>
<reference evidence="2 3" key="1">
    <citation type="submission" date="2022-04" db="EMBL/GenBank/DDBJ databases">
        <title>Streptomyces sp. nov. LCR6-01 isolated from Lichen of Dirinaria sp.</title>
        <authorList>
            <person name="Kanchanasin P."/>
            <person name="Tanasupawat S."/>
            <person name="Phongsopitanun W."/>
        </authorList>
    </citation>
    <scope>NUCLEOTIDE SEQUENCE [LARGE SCALE GENOMIC DNA]</scope>
    <source>
        <strain evidence="2 3">LCR6-01</strain>
    </source>
</reference>
<evidence type="ECO:0000313" key="3">
    <source>
        <dbReference type="Proteomes" id="UP001522868"/>
    </source>
</evidence>
<comment type="caution">
    <text evidence="2">The sequence shown here is derived from an EMBL/GenBank/DDBJ whole genome shotgun (WGS) entry which is preliminary data.</text>
</comment>
<dbReference type="RefSeq" id="WP_248636138.1">
    <property type="nucleotide sequence ID" value="NZ_JALPTH010000025.1"/>
</dbReference>
<keyword evidence="3" id="KW-1185">Reference proteome</keyword>
<evidence type="ECO:0000256" key="1">
    <source>
        <dbReference type="SAM" id="MobiDB-lite"/>
    </source>
</evidence>
<dbReference type="EMBL" id="JALPTH010000025">
    <property type="protein sequence ID" value="MCK8680334.1"/>
    <property type="molecule type" value="Genomic_DNA"/>
</dbReference>